<dbReference type="InterPro" id="IPR052514">
    <property type="entry name" value="SAM-dependent_MTase"/>
</dbReference>
<keyword evidence="3" id="KW-1185">Reference proteome</keyword>
<keyword evidence="2" id="KW-0489">Methyltransferase</keyword>
<dbReference type="AlphaFoldDB" id="A0AAF0I5G6"/>
<dbReference type="Gene3D" id="3.40.50.150">
    <property type="entry name" value="Vaccinia Virus protein VP39"/>
    <property type="match status" value="1"/>
</dbReference>
<keyword evidence="2" id="KW-0808">Transferase</keyword>
<dbReference type="Proteomes" id="UP001218638">
    <property type="component" value="Chromosome"/>
</dbReference>
<dbReference type="InterPro" id="IPR029063">
    <property type="entry name" value="SAM-dependent_MTases_sf"/>
</dbReference>
<gene>
    <name evidence="2" type="ORF">PXH66_10855</name>
</gene>
<dbReference type="SUPFAM" id="SSF53335">
    <property type="entry name" value="S-adenosyl-L-methionine-dependent methyltransferases"/>
    <property type="match status" value="1"/>
</dbReference>
<accession>A0AAF0I5G6</accession>
<reference evidence="2" key="1">
    <citation type="submission" date="2023-03" db="EMBL/GenBank/DDBJ databases">
        <title>Lomoglobus Profundus gen. nov., sp. nov., a novel member of the phylum Verrucomicrobia, isolated from deep-marine sediment of South China Sea.</title>
        <authorList>
            <person name="Ahmad T."/>
            <person name="Ishaq S.E."/>
            <person name="Wang F."/>
        </authorList>
    </citation>
    <scope>NUCLEOTIDE SEQUENCE</scope>
    <source>
        <strain evidence="2">LMO-M01</strain>
    </source>
</reference>
<evidence type="ECO:0000313" key="3">
    <source>
        <dbReference type="Proteomes" id="UP001218638"/>
    </source>
</evidence>
<evidence type="ECO:0000259" key="1">
    <source>
        <dbReference type="Pfam" id="PF05050"/>
    </source>
</evidence>
<evidence type="ECO:0000313" key="2">
    <source>
        <dbReference type="EMBL" id="WED67348.1"/>
    </source>
</evidence>
<dbReference type="KEGG" id="slom:PXH66_10855"/>
<feature type="domain" description="Methyltransferase FkbM" evidence="1">
    <location>
        <begin position="69"/>
        <end position="222"/>
    </location>
</feature>
<name>A0AAF0I5G6_9BACT</name>
<dbReference type="PANTHER" id="PTHR34203:SF15">
    <property type="entry name" value="SLL1173 PROTEIN"/>
    <property type="match status" value="1"/>
</dbReference>
<dbReference type="PANTHER" id="PTHR34203">
    <property type="entry name" value="METHYLTRANSFERASE, FKBM FAMILY PROTEIN"/>
    <property type="match status" value="1"/>
</dbReference>
<dbReference type="RefSeq" id="WP_330928076.1">
    <property type="nucleotide sequence ID" value="NZ_CP119075.1"/>
</dbReference>
<dbReference type="EMBL" id="CP119075">
    <property type="protein sequence ID" value="WED67348.1"/>
    <property type="molecule type" value="Genomic_DNA"/>
</dbReference>
<dbReference type="NCBIfam" id="TIGR01444">
    <property type="entry name" value="fkbM_fam"/>
    <property type="match status" value="1"/>
</dbReference>
<dbReference type="Pfam" id="PF05050">
    <property type="entry name" value="Methyltransf_21"/>
    <property type="match status" value="1"/>
</dbReference>
<sequence length="261" mass="28865">MKQLIISFLDVFLAITHLEYLPVRVRSGIAAGAKWTLYPWSAYWRTGQEPEIHQAMENWDDLSGKVVWDLGAHFGIYSVGLARRTGPAGQVVAFEPNPFSFARLERHRRMNSLSWMKCINAAVTSQPGEIELLSYGTLRSTTTHLPYEGETVTAEAAPIKVKAVSLDQLVQSREIRLPNFIKVDVEGHAQSALEGARMSLAKTRPTLILAFHSQAEIDGTMSILKPLDYSLQILSETKSGDGSLIGKDVLFTPNPQSTVAN</sequence>
<organism evidence="2 3">
    <name type="scientific">Synoicihabitans lomoniglobus</name>
    <dbReference type="NCBI Taxonomy" id="2909285"/>
    <lineage>
        <taxon>Bacteria</taxon>
        <taxon>Pseudomonadati</taxon>
        <taxon>Verrucomicrobiota</taxon>
        <taxon>Opitutia</taxon>
        <taxon>Opitutales</taxon>
        <taxon>Opitutaceae</taxon>
        <taxon>Synoicihabitans</taxon>
    </lineage>
</organism>
<protein>
    <submittedName>
        <fullName evidence="2">FkbM family methyltransferase</fullName>
    </submittedName>
</protein>
<proteinExistence type="predicted"/>
<dbReference type="GO" id="GO:0008168">
    <property type="term" value="F:methyltransferase activity"/>
    <property type="evidence" value="ECO:0007669"/>
    <property type="project" value="UniProtKB-KW"/>
</dbReference>
<dbReference type="GO" id="GO:0032259">
    <property type="term" value="P:methylation"/>
    <property type="evidence" value="ECO:0007669"/>
    <property type="project" value="UniProtKB-KW"/>
</dbReference>
<dbReference type="InterPro" id="IPR006342">
    <property type="entry name" value="FkbM_mtfrase"/>
</dbReference>